<dbReference type="PANTHER" id="PTHR12482">
    <property type="entry name" value="LIPASE ROG1-RELATED-RELATED"/>
    <property type="match status" value="1"/>
</dbReference>
<evidence type="ECO:0000256" key="3">
    <source>
        <dbReference type="SAM" id="Phobius"/>
    </source>
</evidence>
<protein>
    <recommendedName>
        <fullName evidence="4">DUF676 domain-containing protein</fullName>
    </recommendedName>
</protein>
<reference evidence="5" key="2">
    <citation type="submission" date="2021-10" db="EMBL/GenBank/DDBJ databases">
        <title>Phylogenomics reveals ancestral predisposition of the termite-cultivated fungus Termitomyces towards a domesticated lifestyle.</title>
        <authorList>
            <person name="Auxier B."/>
            <person name="Grum-Grzhimaylo A."/>
            <person name="Cardenas M.E."/>
            <person name="Lodge J.D."/>
            <person name="Laessoe T."/>
            <person name="Pedersen O."/>
            <person name="Smith M.E."/>
            <person name="Kuyper T.W."/>
            <person name="Franco-Molano E.A."/>
            <person name="Baroni T.J."/>
            <person name="Aanen D.K."/>
        </authorList>
    </citation>
    <scope>NUCLEOTIDE SEQUENCE</scope>
    <source>
        <strain evidence="5">AP01</strain>
        <tissue evidence="5">Mycelium</tissue>
    </source>
</reference>
<name>A0A9P7G8Z9_9AGAR</name>
<reference evidence="5" key="1">
    <citation type="submission" date="2020-07" db="EMBL/GenBank/DDBJ databases">
        <authorList>
            <person name="Nieuwenhuis M."/>
            <person name="Van De Peppel L.J.J."/>
        </authorList>
    </citation>
    <scope>NUCLEOTIDE SEQUENCE</scope>
    <source>
        <strain evidence="5">AP01</strain>
        <tissue evidence="5">Mycelium</tissue>
    </source>
</reference>
<dbReference type="InterPro" id="IPR044294">
    <property type="entry name" value="Lipase-like"/>
</dbReference>
<feature type="region of interest" description="Disordered" evidence="2">
    <location>
        <begin position="353"/>
        <end position="377"/>
    </location>
</feature>
<comment type="caution">
    <text evidence="5">The sequence shown here is derived from an EMBL/GenBank/DDBJ whole genome shotgun (WGS) entry which is preliminary data.</text>
</comment>
<dbReference type="EMBL" id="JABCKV010000033">
    <property type="protein sequence ID" value="KAG5645713.1"/>
    <property type="molecule type" value="Genomic_DNA"/>
</dbReference>
<dbReference type="Gene3D" id="3.40.50.1820">
    <property type="entry name" value="alpha/beta hydrolase"/>
    <property type="match status" value="1"/>
</dbReference>
<proteinExistence type="inferred from homology"/>
<evidence type="ECO:0000313" key="6">
    <source>
        <dbReference type="Proteomes" id="UP000775547"/>
    </source>
</evidence>
<evidence type="ECO:0000259" key="4">
    <source>
        <dbReference type="Pfam" id="PF05057"/>
    </source>
</evidence>
<accession>A0A9P7G8Z9</accession>
<keyword evidence="3" id="KW-0472">Membrane</keyword>
<evidence type="ECO:0000256" key="1">
    <source>
        <dbReference type="ARBA" id="ARBA00007920"/>
    </source>
</evidence>
<feature type="domain" description="DUF676" evidence="4">
    <location>
        <begin position="22"/>
        <end position="192"/>
    </location>
</feature>
<dbReference type="AlphaFoldDB" id="A0A9P7G8Z9"/>
<comment type="similarity">
    <text evidence="1">Belongs to the putative lipase ROG1 family.</text>
</comment>
<dbReference type="Proteomes" id="UP000775547">
    <property type="component" value="Unassembled WGS sequence"/>
</dbReference>
<dbReference type="SUPFAM" id="SSF53474">
    <property type="entry name" value="alpha/beta-Hydrolases"/>
    <property type="match status" value="1"/>
</dbReference>
<keyword evidence="3" id="KW-0812">Transmembrane</keyword>
<evidence type="ECO:0000313" key="5">
    <source>
        <dbReference type="EMBL" id="KAG5645713.1"/>
    </source>
</evidence>
<dbReference type="OrthoDB" id="273452at2759"/>
<feature type="compositionally biased region" description="Low complexity" evidence="2">
    <location>
        <begin position="356"/>
        <end position="367"/>
    </location>
</feature>
<dbReference type="Pfam" id="PF05057">
    <property type="entry name" value="DUF676"/>
    <property type="match status" value="1"/>
</dbReference>
<organism evidence="5 6">
    <name type="scientific">Asterophora parasitica</name>
    <dbReference type="NCBI Taxonomy" id="117018"/>
    <lineage>
        <taxon>Eukaryota</taxon>
        <taxon>Fungi</taxon>
        <taxon>Dikarya</taxon>
        <taxon>Basidiomycota</taxon>
        <taxon>Agaricomycotina</taxon>
        <taxon>Agaricomycetes</taxon>
        <taxon>Agaricomycetidae</taxon>
        <taxon>Agaricales</taxon>
        <taxon>Tricholomatineae</taxon>
        <taxon>Lyophyllaceae</taxon>
        <taxon>Asterophora</taxon>
    </lineage>
</organism>
<dbReference type="PANTHER" id="PTHR12482:SF62">
    <property type="entry name" value="LIPASE ROG1-RELATED"/>
    <property type="match status" value="1"/>
</dbReference>
<keyword evidence="3" id="KW-1133">Transmembrane helix</keyword>
<dbReference type="InterPro" id="IPR029058">
    <property type="entry name" value="AB_hydrolase_fold"/>
</dbReference>
<feature type="region of interest" description="Disordered" evidence="2">
    <location>
        <begin position="394"/>
        <end position="437"/>
    </location>
</feature>
<feature type="transmembrane region" description="Helical" evidence="3">
    <location>
        <begin position="285"/>
        <end position="308"/>
    </location>
</feature>
<gene>
    <name evidence="5" type="ORF">DXG03_005408</name>
</gene>
<evidence type="ECO:0000256" key="2">
    <source>
        <dbReference type="SAM" id="MobiDB-lite"/>
    </source>
</evidence>
<dbReference type="InterPro" id="IPR007751">
    <property type="entry name" value="DUF676_lipase-like"/>
</dbReference>
<keyword evidence="6" id="KW-1185">Reference proteome</keyword>
<sequence>MWGHPGHLSELNRLIGEAYPSSLDGTQLEVLVAETNSEDSTYDGIDWGGERVAKEVEDKVADIEKDGKTVSRFSVTGYSLGGLIARYVVGILHQKGFFDKITPVNFNTIATPHIGLPRYASFLSSLTSSLGPKLLSRTGEQFYLVDKWSATGRPLIEVMADPNRIFHQGLQTFEQIRIYANALHDVTVPYVTSAIETEDPFALYESNGIEVFVIQRVFRFSSFDASRNSELDDEYSPLVKRFSVPDIPPPRTPKPVVLSREWFKNRKNARPILPPAFQLRFPLNFVLYSLLPLLVPVALSLVVVRFTLASRSSRARIRLLEEDQLNGQKLINILAALEDEVEDAVVDLVIDHSPDESQATSSSSPSTGKREGSPHPISNDLILVAKIDMIEEGSATPDTESSSGATTPIPTALATSAPSSSSSTIGGKKKKAKHPPEQPILTPVQRKIAGWLNQLPLRKELAYFPDLRNSHATIVCRDVKRFEAHRRGEGIIRHWAASFIL</sequence>
<feature type="compositionally biased region" description="Low complexity" evidence="2">
    <location>
        <begin position="405"/>
        <end position="426"/>
    </location>
</feature>